<accession>A0ABV7BV14</accession>
<organism evidence="1 2">
    <name type="scientific">Falsiroseomonas tokyonensis</name>
    <dbReference type="NCBI Taxonomy" id="430521"/>
    <lineage>
        <taxon>Bacteria</taxon>
        <taxon>Pseudomonadati</taxon>
        <taxon>Pseudomonadota</taxon>
        <taxon>Alphaproteobacteria</taxon>
        <taxon>Acetobacterales</taxon>
        <taxon>Roseomonadaceae</taxon>
        <taxon>Falsiroseomonas</taxon>
    </lineage>
</organism>
<dbReference type="GO" id="GO:0016787">
    <property type="term" value="F:hydrolase activity"/>
    <property type="evidence" value="ECO:0007669"/>
    <property type="project" value="UniProtKB-KW"/>
</dbReference>
<gene>
    <name evidence="1" type="ORF">ACFOD3_08315</name>
</gene>
<dbReference type="PANTHER" id="PTHR12993:SF29">
    <property type="entry name" value="BLR3841 PROTEIN"/>
    <property type="match status" value="1"/>
</dbReference>
<dbReference type="InterPro" id="IPR003737">
    <property type="entry name" value="GlcNAc_PI_deacetylase-related"/>
</dbReference>
<evidence type="ECO:0000313" key="2">
    <source>
        <dbReference type="Proteomes" id="UP001595420"/>
    </source>
</evidence>
<dbReference type="Pfam" id="PF02585">
    <property type="entry name" value="PIG-L"/>
    <property type="match status" value="1"/>
</dbReference>
<sequence length="257" mass="27110">MKAGDWLRAAERDLPTGTDPAALLGPDGAALVLAPHPDDESLGCGGLIAACAAAGRRVTVVVVSDGAGSHPGSEAWPPPRLAALRQAETRAAVTELGLDAGRDLHFLGLPDRAVPWQGPAFDAALARLAQLAPARCTILAAWQHDPHADHATSFVLAQALQRRLAPGARLLAYPVWGLAHAHPVPGFPLPPPPGMPAPPRGYRLDVRPWLPAKRRAIAAHRSQLGQVVRDDPVGFVLPQALLDLACRPQELFLEEAV</sequence>
<name>A0ABV7BV14_9PROT</name>
<evidence type="ECO:0000313" key="1">
    <source>
        <dbReference type="EMBL" id="MFC2999895.1"/>
    </source>
</evidence>
<dbReference type="Proteomes" id="UP001595420">
    <property type="component" value="Unassembled WGS sequence"/>
</dbReference>
<dbReference type="RefSeq" id="WP_216835973.1">
    <property type="nucleotide sequence ID" value="NZ_JAFNJS010000002.1"/>
</dbReference>
<dbReference type="EC" id="3.5.1.-" evidence="1"/>
<keyword evidence="1" id="KW-0378">Hydrolase</keyword>
<dbReference type="EMBL" id="JBHRSB010000002">
    <property type="protein sequence ID" value="MFC2999895.1"/>
    <property type="molecule type" value="Genomic_DNA"/>
</dbReference>
<reference evidence="2" key="1">
    <citation type="journal article" date="2019" name="Int. J. Syst. Evol. Microbiol.">
        <title>The Global Catalogue of Microorganisms (GCM) 10K type strain sequencing project: providing services to taxonomists for standard genome sequencing and annotation.</title>
        <authorList>
            <consortium name="The Broad Institute Genomics Platform"/>
            <consortium name="The Broad Institute Genome Sequencing Center for Infectious Disease"/>
            <person name="Wu L."/>
            <person name="Ma J."/>
        </authorList>
    </citation>
    <scope>NUCLEOTIDE SEQUENCE [LARGE SCALE GENOMIC DNA]</scope>
    <source>
        <strain evidence="2">CGMCC 1.16855</strain>
    </source>
</reference>
<keyword evidence="2" id="KW-1185">Reference proteome</keyword>
<protein>
    <submittedName>
        <fullName evidence="1">PIG-L deacetylase family protein</fullName>
        <ecNumber evidence="1">3.5.1.-</ecNumber>
    </submittedName>
</protein>
<proteinExistence type="predicted"/>
<dbReference type="PANTHER" id="PTHR12993">
    <property type="entry name" value="N-ACETYLGLUCOSAMINYL-PHOSPHATIDYLINOSITOL DE-N-ACETYLASE-RELATED"/>
    <property type="match status" value="1"/>
</dbReference>
<comment type="caution">
    <text evidence="1">The sequence shown here is derived from an EMBL/GenBank/DDBJ whole genome shotgun (WGS) entry which is preliminary data.</text>
</comment>